<feature type="binding site" evidence="2">
    <location>
        <position position="138"/>
    </location>
    <ligand>
        <name>Fe cation</name>
        <dbReference type="ChEBI" id="CHEBI:24875"/>
    </ligand>
</feature>
<dbReference type="EC" id="3.5.1.88" evidence="2"/>
<dbReference type="GO" id="GO:0046872">
    <property type="term" value="F:metal ion binding"/>
    <property type="evidence" value="ECO:0007669"/>
    <property type="project" value="UniProtKB-KW"/>
</dbReference>
<dbReference type="Gene3D" id="3.90.45.10">
    <property type="entry name" value="Peptide deformylase"/>
    <property type="match status" value="1"/>
</dbReference>
<dbReference type="NCBIfam" id="TIGR00079">
    <property type="entry name" value="pept_deformyl"/>
    <property type="match status" value="1"/>
</dbReference>
<sequence length="194" mass="21958">MPLEVIYYPHPTLRFVSKPVRRVDADLRRIADEMLDLMYESKGVGLAANQVDLPIRMFVVNPTGEKGSGEEFVIINPEIQRPKGSETAEEGCLSLPGLQGDVIRPKSVRVSAFDIQGNPFEATLEGFLARIFMHENDHLDGTLFFDRMSKEAASELQPGLEELEIDFRSRQKTGSVPSDEELIRRLSDWTDRYC</sequence>
<dbReference type="SUPFAM" id="SSF56420">
    <property type="entry name" value="Peptide deformylase"/>
    <property type="match status" value="1"/>
</dbReference>
<accession>A0A5M6CZK9</accession>
<comment type="catalytic activity">
    <reaction evidence="2">
        <text>N-terminal N-formyl-L-methionyl-[peptide] + H2O = N-terminal L-methionyl-[peptide] + formate</text>
        <dbReference type="Rhea" id="RHEA:24420"/>
        <dbReference type="Rhea" id="RHEA-COMP:10639"/>
        <dbReference type="Rhea" id="RHEA-COMP:10640"/>
        <dbReference type="ChEBI" id="CHEBI:15377"/>
        <dbReference type="ChEBI" id="CHEBI:15740"/>
        <dbReference type="ChEBI" id="CHEBI:49298"/>
        <dbReference type="ChEBI" id="CHEBI:64731"/>
        <dbReference type="EC" id="3.5.1.88"/>
    </reaction>
</comment>
<dbReference type="PANTHER" id="PTHR10458:SF22">
    <property type="entry name" value="PEPTIDE DEFORMYLASE"/>
    <property type="match status" value="1"/>
</dbReference>
<dbReference type="EMBL" id="VWOX01000016">
    <property type="protein sequence ID" value="KAA5539850.1"/>
    <property type="molecule type" value="Genomic_DNA"/>
</dbReference>
<dbReference type="PRINTS" id="PR01576">
    <property type="entry name" value="PDEFORMYLASE"/>
</dbReference>
<dbReference type="RefSeq" id="WP_150078911.1">
    <property type="nucleotide sequence ID" value="NZ_VWOX01000016.1"/>
</dbReference>
<dbReference type="GO" id="GO:0042586">
    <property type="term" value="F:peptide deformylase activity"/>
    <property type="evidence" value="ECO:0007669"/>
    <property type="project" value="UniProtKB-UniRule"/>
</dbReference>
<evidence type="ECO:0000256" key="1">
    <source>
        <dbReference type="ARBA" id="ARBA00010759"/>
    </source>
</evidence>
<dbReference type="CDD" id="cd00487">
    <property type="entry name" value="Pep_deformylase"/>
    <property type="match status" value="1"/>
</dbReference>
<dbReference type="HAMAP" id="MF_00163">
    <property type="entry name" value="Pep_deformylase"/>
    <property type="match status" value="1"/>
</dbReference>
<dbReference type="PIRSF" id="PIRSF004749">
    <property type="entry name" value="Pep_def"/>
    <property type="match status" value="1"/>
</dbReference>
<reference evidence="3 4" key="1">
    <citation type="submission" date="2019-08" db="EMBL/GenBank/DDBJ databases">
        <authorList>
            <person name="Dhanesh K."/>
            <person name="Kumar G."/>
            <person name="Sasikala C."/>
            <person name="Venkata Ramana C."/>
        </authorList>
    </citation>
    <scope>NUCLEOTIDE SEQUENCE [LARGE SCALE GENOMIC DNA]</scope>
    <source>
        <strain evidence="3 4">JC645</strain>
    </source>
</reference>
<dbReference type="GO" id="GO:0006412">
    <property type="term" value="P:translation"/>
    <property type="evidence" value="ECO:0007669"/>
    <property type="project" value="UniProtKB-UniRule"/>
</dbReference>
<feature type="binding site" evidence="2">
    <location>
        <position position="92"/>
    </location>
    <ligand>
        <name>Fe cation</name>
        <dbReference type="ChEBI" id="CHEBI:24875"/>
    </ligand>
</feature>
<keyword evidence="4" id="KW-1185">Reference proteome</keyword>
<dbReference type="NCBIfam" id="NF001159">
    <property type="entry name" value="PRK00150.1-3"/>
    <property type="match status" value="1"/>
</dbReference>
<organism evidence="3 4">
    <name type="scientific">Roseiconus nitratireducens</name>
    <dbReference type="NCBI Taxonomy" id="2605748"/>
    <lineage>
        <taxon>Bacteria</taxon>
        <taxon>Pseudomonadati</taxon>
        <taxon>Planctomycetota</taxon>
        <taxon>Planctomycetia</taxon>
        <taxon>Pirellulales</taxon>
        <taxon>Pirellulaceae</taxon>
        <taxon>Roseiconus</taxon>
    </lineage>
</organism>
<keyword evidence="2" id="KW-0479">Metal-binding</keyword>
<gene>
    <name evidence="2 3" type="primary">def</name>
    <name evidence="3" type="ORF">FYK55_22625</name>
</gene>
<comment type="function">
    <text evidence="2">Removes the formyl group from the N-terminal Met of newly synthesized proteins. Requires at least a dipeptide for an efficient rate of reaction. N-terminal L-methionine is a prerequisite for activity but the enzyme has broad specificity at other positions.</text>
</comment>
<dbReference type="PANTHER" id="PTHR10458">
    <property type="entry name" value="PEPTIDE DEFORMYLASE"/>
    <property type="match status" value="1"/>
</dbReference>
<comment type="cofactor">
    <cofactor evidence="2">
        <name>Fe(2+)</name>
        <dbReference type="ChEBI" id="CHEBI:29033"/>
    </cofactor>
    <text evidence="2">Binds 1 Fe(2+) ion.</text>
</comment>
<evidence type="ECO:0000313" key="4">
    <source>
        <dbReference type="Proteomes" id="UP000324479"/>
    </source>
</evidence>
<keyword evidence="2 3" id="KW-0378">Hydrolase</keyword>
<protein>
    <recommendedName>
        <fullName evidence="2">Peptide deformylase</fullName>
        <shortName evidence="2">PDF</shortName>
        <ecNumber evidence="2">3.5.1.88</ecNumber>
    </recommendedName>
    <alternativeName>
        <fullName evidence="2">Polypeptide deformylase</fullName>
    </alternativeName>
</protein>
<dbReference type="Proteomes" id="UP000324479">
    <property type="component" value="Unassembled WGS sequence"/>
</dbReference>
<evidence type="ECO:0000313" key="3">
    <source>
        <dbReference type="EMBL" id="KAA5539850.1"/>
    </source>
</evidence>
<dbReference type="InterPro" id="IPR036821">
    <property type="entry name" value="Peptide_deformylase_sf"/>
</dbReference>
<comment type="similarity">
    <text evidence="1 2">Belongs to the polypeptide deformylase family.</text>
</comment>
<evidence type="ECO:0000256" key="2">
    <source>
        <dbReference type="HAMAP-Rule" id="MF_00163"/>
    </source>
</evidence>
<feature type="active site" evidence="2">
    <location>
        <position position="135"/>
    </location>
</feature>
<dbReference type="InterPro" id="IPR023635">
    <property type="entry name" value="Peptide_deformylase"/>
</dbReference>
<comment type="caution">
    <text evidence="3">The sequence shown here is derived from an EMBL/GenBank/DDBJ whole genome shotgun (WGS) entry which is preliminary data.</text>
</comment>
<proteinExistence type="inferred from homology"/>
<dbReference type="Pfam" id="PF01327">
    <property type="entry name" value="Pep_deformylase"/>
    <property type="match status" value="1"/>
</dbReference>
<keyword evidence="2" id="KW-0408">Iron</keyword>
<keyword evidence="2" id="KW-0648">Protein biosynthesis</keyword>
<dbReference type="AlphaFoldDB" id="A0A5M6CZK9"/>
<feature type="binding site" evidence="2">
    <location>
        <position position="134"/>
    </location>
    <ligand>
        <name>Fe cation</name>
        <dbReference type="ChEBI" id="CHEBI:24875"/>
    </ligand>
</feature>
<name>A0A5M6CZK9_9BACT</name>